<reference evidence="11 12" key="1">
    <citation type="submission" date="2019-03" db="EMBL/GenBank/DDBJ databases">
        <title>Genomic Encyclopedia of Type Strains, Phase IV (KMG-IV): sequencing the most valuable type-strain genomes for metagenomic binning, comparative biology and taxonomic classification.</title>
        <authorList>
            <person name="Goeker M."/>
        </authorList>
    </citation>
    <scope>NUCLEOTIDE SEQUENCE [LARGE SCALE GENOMIC DNA]</scope>
    <source>
        <strain evidence="11 12">DSM 100048</strain>
    </source>
</reference>
<dbReference type="GO" id="GO:0009245">
    <property type="term" value="P:lipid A biosynthetic process"/>
    <property type="evidence" value="ECO:0007669"/>
    <property type="project" value="TreeGrafter"/>
</dbReference>
<comment type="similarity">
    <text evidence="9">Belongs to the glycosyltransferase group 1 family.</text>
</comment>
<feature type="domain" description="3-deoxy-D-manno-octulosonic-acid transferase N-terminal" evidence="10">
    <location>
        <begin position="38"/>
        <end position="216"/>
    </location>
</feature>
<evidence type="ECO:0000256" key="8">
    <source>
        <dbReference type="PIRSR" id="PIRSR639901-2"/>
    </source>
</evidence>
<dbReference type="SUPFAM" id="SSF53756">
    <property type="entry name" value="UDP-Glycosyltransferase/glycogen phosphorylase"/>
    <property type="match status" value="1"/>
</dbReference>
<dbReference type="PANTHER" id="PTHR42755">
    <property type="entry name" value="3-DEOXY-MANNO-OCTULOSONATE CYTIDYLYLTRANSFERASE"/>
    <property type="match status" value="1"/>
</dbReference>
<organism evidence="11 12">
    <name type="scientific">Paracandidimonas soli</name>
    <dbReference type="NCBI Taxonomy" id="1917182"/>
    <lineage>
        <taxon>Bacteria</taxon>
        <taxon>Pseudomonadati</taxon>
        <taxon>Pseudomonadota</taxon>
        <taxon>Betaproteobacteria</taxon>
        <taxon>Burkholderiales</taxon>
        <taxon>Alcaligenaceae</taxon>
        <taxon>Paracandidimonas</taxon>
    </lineage>
</organism>
<evidence type="ECO:0000256" key="1">
    <source>
        <dbReference type="ARBA" id="ARBA00004713"/>
    </source>
</evidence>
<keyword evidence="12" id="KW-1185">Reference proteome</keyword>
<protein>
    <recommendedName>
        <fullName evidence="3 9">3-deoxy-D-manno-octulosonic acid transferase</fullName>
        <shortName evidence="9">Kdo transferase</shortName>
        <ecNumber evidence="2 9">2.4.99.12</ecNumber>
    </recommendedName>
    <alternativeName>
        <fullName evidence="5 9">Lipid IV(A) 3-deoxy-D-manno-octulosonic acid transferase</fullName>
    </alternativeName>
</protein>
<evidence type="ECO:0000256" key="4">
    <source>
        <dbReference type="ARBA" id="ARBA00022679"/>
    </source>
</evidence>
<dbReference type="InterPro" id="IPR007507">
    <property type="entry name" value="Glycos_transf_N"/>
</dbReference>
<evidence type="ECO:0000256" key="3">
    <source>
        <dbReference type="ARBA" id="ARBA00019077"/>
    </source>
</evidence>
<name>A0A4R3VG82_9BURK</name>
<gene>
    <name evidence="11" type="ORF">EV686_101495</name>
</gene>
<dbReference type="Pfam" id="PF04413">
    <property type="entry name" value="Glycos_transf_N"/>
    <property type="match status" value="1"/>
</dbReference>
<comment type="function">
    <text evidence="9">Involved in lipopolysaccharide (LPS) biosynthesis. Catalyzes the transfer of 3-deoxy-D-manno-octulosonate (Kdo) residue(s) from CMP-Kdo to lipid IV(A), the tetraacyldisaccharide-1,4'-bisphosphate precursor of lipid A.</text>
</comment>
<sequence length="437" mass="48061">MNRTIYTLLLRCLSPVLLSWMWLRARKAGGQWGVFSGRRFGFYPGKAVEHGQADIWVHAVSLGETRAAQPLVRELLAGGRRILLTHMTATGREEGGRLFAEAIADGRLVQEWLPYDFPGSMRRFLGHYRPKVGVLMEREVWPNLMASAQMLAIPMVLASARMSENSARRTAKAGGIMRGAYDGIRMAYAQTETDAERLRRAGVKHVRVYGNFKFDMTLPEEQIRAGREFAGRLPMPIISIASTREGEDALFVQAIRQQRTDAVLQKGGDLLGRVLFMLIPRHPQRFAEVEGMLEDSGLPFLRWSDISAQEDPASSCRDVLVVLGDTIGDMARHYSASAVSIVAGSFAPLGGQNLIEACAAGAPVIVGPHTWNFAQAAEDAIGIGAAQRAENPEQALVLAMQWLEDEALRASMSQRGREWVQAHAGAAQRVASQIMAI</sequence>
<dbReference type="EMBL" id="SMBX01000001">
    <property type="protein sequence ID" value="TCV03033.1"/>
    <property type="molecule type" value="Genomic_DNA"/>
</dbReference>
<evidence type="ECO:0000256" key="7">
    <source>
        <dbReference type="PIRSR" id="PIRSR639901-1"/>
    </source>
</evidence>
<comment type="pathway">
    <text evidence="1 9">Bacterial outer membrane biogenesis; LPS core biosynthesis.</text>
</comment>
<evidence type="ECO:0000313" key="12">
    <source>
        <dbReference type="Proteomes" id="UP000294692"/>
    </source>
</evidence>
<evidence type="ECO:0000259" key="10">
    <source>
        <dbReference type="Pfam" id="PF04413"/>
    </source>
</evidence>
<dbReference type="GO" id="GO:0005886">
    <property type="term" value="C:plasma membrane"/>
    <property type="evidence" value="ECO:0007669"/>
    <property type="project" value="UniProtKB-SubCell"/>
</dbReference>
<evidence type="ECO:0000256" key="9">
    <source>
        <dbReference type="RuleBase" id="RU365103"/>
    </source>
</evidence>
<keyword evidence="4 9" id="KW-0808">Transferase</keyword>
<dbReference type="Gene3D" id="3.40.50.2000">
    <property type="entry name" value="Glycogen Phosphorylase B"/>
    <property type="match status" value="1"/>
</dbReference>
<dbReference type="Proteomes" id="UP000294692">
    <property type="component" value="Unassembled WGS sequence"/>
</dbReference>
<comment type="subcellular location">
    <subcellularLocation>
        <location evidence="9">Cell membrane</location>
    </subcellularLocation>
</comment>
<dbReference type="RefSeq" id="WP_132473081.1">
    <property type="nucleotide sequence ID" value="NZ_JBHRVM010000001.1"/>
</dbReference>
<feature type="active site" description="Proton acceptor" evidence="7">
    <location>
        <position position="64"/>
    </location>
</feature>
<dbReference type="GO" id="GO:0043842">
    <property type="term" value="F:Kdo transferase activity"/>
    <property type="evidence" value="ECO:0007669"/>
    <property type="project" value="UniProtKB-EC"/>
</dbReference>
<dbReference type="InterPro" id="IPR038107">
    <property type="entry name" value="Glycos_transf_N_sf"/>
</dbReference>
<proteinExistence type="inferred from homology"/>
<evidence type="ECO:0000256" key="5">
    <source>
        <dbReference type="ARBA" id="ARBA00031445"/>
    </source>
</evidence>
<dbReference type="PANTHER" id="PTHR42755:SF1">
    <property type="entry name" value="3-DEOXY-D-MANNO-OCTULOSONIC ACID TRANSFERASE, MITOCHONDRIAL-RELATED"/>
    <property type="match status" value="1"/>
</dbReference>
<evidence type="ECO:0000313" key="11">
    <source>
        <dbReference type="EMBL" id="TCV03033.1"/>
    </source>
</evidence>
<comment type="caution">
    <text evidence="11">The sequence shown here is derived from an EMBL/GenBank/DDBJ whole genome shotgun (WGS) entry which is preliminary data.</text>
</comment>
<keyword evidence="9" id="KW-0472">Membrane</keyword>
<feature type="site" description="Transition state stabilizer" evidence="8">
    <location>
        <position position="213"/>
    </location>
</feature>
<dbReference type="EC" id="2.4.99.12" evidence="2 9"/>
<dbReference type="AlphaFoldDB" id="A0A4R3VG82"/>
<dbReference type="UniPathway" id="UPA00958"/>
<dbReference type="Gene3D" id="3.40.50.11720">
    <property type="entry name" value="3-Deoxy-D-manno-octulosonic-acid transferase, N-terminal domain"/>
    <property type="match status" value="1"/>
</dbReference>
<evidence type="ECO:0000256" key="2">
    <source>
        <dbReference type="ARBA" id="ARBA00012621"/>
    </source>
</evidence>
<dbReference type="InterPro" id="IPR039901">
    <property type="entry name" value="Kdotransferase"/>
</dbReference>
<dbReference type="OrthoDB" id="9789797at2"/>
<comment type="catalytic activity">
    <reaction evidence="6 9">
        <text>lipid IVA (E. coli) + CMP-3-deoxy-beta-D-manno-octulosonate = alpha-Kdo-(2-&gt;6)-lipid IVA (E. coli) + CMP + H(+)</text>
        <dbReference type="Rhea" id="RHEA:28066"/>
        <dbReference type="ChEBI" id="CHEBI:15378"/>
        <dbReference type="ChEBI" id="CHEBI:58603"/>
        <dbReference type="ChEBI" id="CHEBI:60364"/>
        <dbReference type="ChEBI" id="CHEBI:60377"/>
        <dbReference type="ChEBI" id="CHEBI:85987"/>
        <dbReference type="EC" id="2.4.99.12"/>
    </reaction>
</comment>
<keyword evidence="9" id="KW-0448">Lipopolysaccharide biosynthesis</keyword>
<keyword evidence="9" id="KW-1003">Cell membrane</keyword>
<accession>A0A4R3VG82</accession>
<dbReference type="GO" id="GO:0009244">
    <property type="term" value="P:lipopolysaccharide core region biosynthetic process"/>
    <property type="evidence" value="ECO:0007669"/>
    <property type="project" value="UniProtKB-UniRule"/>
</dbReference>
<evidence type="ECO:0000256" key="6">
    <source>
        <dbReference type="ARBA" id="ARBA00049183"/>
    </source>
</evidence>
<feature type="site" description="Transition state stabilizer" evidence="8">
    <location>
        <position position="137"/>
    </location>
</feature>